<keyword evidence="3" id="KW-1185">Reference proteome</keyword>
<keyword evidence="1" id="KW-1133">Transmembrane helix</keyword>
<gene>
    <name evidence="2" type="ORF">HGB38_04605</name>
</gene>
<name>A0A7X6L0L9_9NOCA</name>
<dbReference type="InterPro" id="IPR049920">
    <property type="entry name" value="IK1_05631-like"/>
</dbReference>
<dbReference type="Proteomes" id="UP000540698">
    <property type="component" value="Unassembled WGS sequence"/>
</dbReference>
<protein>
    <submittedName>
        <fullName evidence="2">Uncharacterized protein</fullName>
    </submittedName>
</protein>
<feature type="transmembrane region" description="Helical" evidence="1">
    <location>
        <begin position="43"/>
        <end position="61"/>
    </location>
</feature>
<proteinExistence type="predicted"/>
<feature type="transmembrane region" description="Helical" evidence="1">
    <location>
        <begin position="207"/>
        <end position="227"/>
    </location>
</feature>
<evidence type="ECO:0000313" key="3">
    <source>
        <dbReference type="Proteomes" id="UP000540698"/>
    </source>
</evidence>
<evidence type="ECO:0000256" key="1">
    <source>
        <dbReference type="SAM" id="Phobius"/>
    </source>
</evidence>
<dbReference type="AlphaFoldDB" id="A0A7X6L0L9"/>
<dbReference type="RefSeq" id="WP_168434058.1">
    <property type="nucleotide sequence ID" value="NZ_JAAXOS010000002.1"/>
</dbReference>
<dbReference type="Pfam" id="PF18159">
    <property type="entry name" value="S_4TM"/>
    <property type="match status" value="1"/>
</dbReference>
<evidence type="ECO:0000313" key="2">
    <source>
        <dbReference type="EMBL" id="NKY25517.1"/>
    </source>
</evidence>
<keyword evidence="1" id="KW-0812">Transmembrane</keyword>
<sequence>MAVGATEYTPPSGREIGDRQNSRDALRLLLAQRKLYSQSKRWLALRWLGMLVIALAAPPIAVIWPNLAVVAGAVAGGWIFIGRTALFQLEQKTVERAASVQERFDFTVFGMPTTGIRSTLPSLEDIASLAGPDGKIADRARKGNLNDWYPIDVNQSGLKTVAVCQRANASYSDRLLNMTARVWVVTLTVWIVVLIVASLVLKLSLSAFLLGAMLPLLPAFLDVWEYWRSIRRAAKDRRDLAMTIETRLGGSNQPVDSQDLLVWQERIFDLRRNAPQVPDFIYKITRKRNEAAMHTAADQLNQA</sequence>
<dbReference type="EMBL" id="JAAXOS010000002">
    <property type="protein sequence ID" value="NKY25517.1"/>
    <property type="molecule type" value="Genomic_DNA"/>
</dbReference>
<accession>A0A7X6L0L9</accession>
<reference evidence="2 3" key="1">
    <citation type="submission" date="2020-04" db="EMBL/GenBank/DDBJ databases">
        <title>MicrobeNet Type strains.</title>
        <authorList>
            <person name="Nicholson A.C."/>
        </authorList>
    </citation>
    <scope>NUCLEOTIDE SEQUENCE [LARGE SCALE GENOMIC DNA]</scope>
    <source>
        <strain evidence="2 3">DSM 44956</strain>
    </source>
</reference>
<feature type="transmembrane region" description="Helical" evidence="1">
    <location>
        <begin position="182"/>
        <end position="201"/>
    </location>
</feature>
<keyword evidence="1" id="KW-0472">Membrane</keyword>
<comment type="caution">
    <text evidence="2">The sequence shown here is derived from an EMBL/GenBank/DDBJ whole genome shotgun (WGS) entry which is preliminary data.</text>
</comment>
<organism evidence="2 3">
    <name type="scientific">Nocardia gamkensis</name>
    <dbReference type="NCBI Taxonomy" id="352869"/>
    <lineage>
        <taxon>Bacteria</taxon>
        <taxon>Bacillati</taxon>
        <taxon>Actinomycetota</taxon>
        <taxon>Actinomycetes</taxon>
        <taxon>Mycobacteriales</taxon>
        <taxon>Nocardiaceae</taxon>
        <taxon>Nocardia</taxon>
    </lineage>
</organism>
<feature type="transmembrane region" description="Helical" evidence="1">
    <location>
        <begin position="67"/>
        <end position="86"/>
    </location>
</feature>